<dbReference type="Proteomes" id="UP000075903">
    <property type="component" value="Unassembled WGS sequence"/>
</dbReference>
<accession>A0A182VAT2</accession>
<dbReference type="EnsemblMetazoa" id="AMEM011787-RA">
    <property type="protein sequence ID" value="AMEM011787-PA"/>
    <property type="gene ID" value="AMEM011787"/>
</dbReference>
<dbReference type="AlphaFoldDB" id="A0A182VAT2"/>
<protein>
    <recommendedName>
        <fullName evidence="3">TIL domain-containing protein</fullName>
    </recommendedName>
</protein>
<evidence type="ECO:0000313" key="2">
    <source>
        <dbReference type="Proteomes" id="UP000075903"/>
    </source>
</evidence>
<organism evidence="1 2">
    <name type="scientific">Anopheles merus</name>
    <name type="common">Mosquito</name>
    <dbReference type="NCBI Taxonomy" id="30066"/>
    <lineage>
        <taxon>Eukaryota</taxon>
        <taxon>Metazoa</taxon>
        <taxon>Ecdysozoa</taxon>
        <taxon>Arthropoda</taxon>
        <taxon>Hexapoda</taxon>
        <taxon>Insecta</taxon>
        <taxon>Pterygota</taxon>
        <taxon>Neoptera</taxon>
        <taxon>Endopterygota</taxon>
        <taxon>Diptera</taxon>
        <taxon>Nematocera</taxon>
        <taxon>Culicoidea</taxon>
        <taxon>Culicidae</taxon>
        <taxon>Anophelinae</taxon>
        <taxon>Anopheles</taxon>
    </lineage>
</organism>
<dbReference type="VEuPathDB" id="VectorBase:AMEM21_004397"/>
<dbReference type="VEuPathDB" id="VectorBase:AMEM011787"/>
<name>A0A182VAT2_ANOME</name>
<evidence type="ECO:0000313" key="1">
    <source>
        <dbReference type="EnsemblMetazoa" id="AMEM011787-PA"/>
    </source>
</evidence>
<evidence type="ECO:0008006" key="3">
    <source>
        <dbReference type="Google" id="ProtNLM"/>
    </source>
</evidence>
<proteinExistence type="predicted"/>
<reference evidence="1" key="1">
    <citation type="submission" date="2020-05" db="UniProtKB">
        <authorList>
            <consortium name="EnsemblMetazoa"/>
        </authorList>
    </citation>
    <scope>IDENTIFICATION</scope>
    <source>
        <strain evidence="1">MAF</strain>
    </source>
</reference>
<sequence length="165" mass="17993">MDPTKTPPTRQCPANSEFTSDAPCDSICGVPCDFKGVRNICICMDGYLKDPKTQQCVRQNQCSIPEDIPIVTRVPTTMRTSIVRVCILLVLMALATRTATGLQCDPIYEEFTDDGCDDTCQGSCIPMKDFCACRIGYKRDLTSGKCIASDQCTPVPESITLSCLG</sequence>
<keyword evidence="2" id="KW-1185">Reference proteome</keyword>
<dbReference type="VEuPathDB" id="VectorBase:AMEM21_008215"/>